<feature type="region of interest" description="Disordered" evidence="1">
    <location>
        <begin position="145"/>
        <end position="205"/>
    </location>
</feature>
<gene>
    <name evidence="2" type="ORF">NTEN_LOCUS9559</name>
</gene>
<proteinExistence type="predicted"/>
<feature type="region of interest" description="Disordered" evidence="1">
    <location>
        <begin position="14"/>
        <end position="100"/>
    </location>
</feature>
<sequence>MLASARKLVESITGRALPKFAKKSKTPVKSQRPQIEPTDLPVQSKRSKKTPKKSIPCDSDDEQCYQLLTANGSPSRESVVPTPKRRKLNCDNSEGDVQLSEISSPRVLRNRTPSKPVADVKVRRTPAKNTKAVTPNKCYADHAAHSELSSPQVLRSRTPSKQTPKKLRESPRIPKTISPANCSEPLTSDARTPKKSWATVHRSAELSQTPRRGPKCIACRPNRIACRPNRIACCPNRIARRPNRIACCPNRIACCPNRIARRPNRIAGPSRILLDITPQLCQLSTNLNIKPAAPRAQKFSESAEK</sequence>
<feature type="compositionally biased region" description="Polar residues" evidence="1">
    <location>
        <begin position="147"/>
        <end position="162"/>
    </location>
</feature>
<protein>
    <submittedName>
        <fullName evidence="2">Uncharacterized protein</fullName>
    </submittedName>
</protein>
<reference evidence="2 3" key="1">
    <citation type="submission" date="2020-02" db="EMBL/GenBank/DDBJ databases">
        <authorList>
            <person name="Ferguson B K."/>
        </authorList>
    </citation>
    <scope>NUCLEOTIDE SEQUENCE [LARGE SCALE GENOMIC DNA]</scope>
</reference>
<name>A0A6H5GL21_9HEMI</name>
<dbReference type="Proteomes" id="UP000479000">
    <property type="component" value="Unassembled WGS sequence"/>
</dbReference>
<accession>A0A6H5GL21</accession>
<dbReference type="EMBL" id="CADCXU010014429">
    <property type="protein sequence ID" value="CAB0004082.1"/>
    <property type="molecule type" value="Genomic_DNA"/>
</dbReference>
<feature type="compositionally biased region" description="Polar residues" evidence="1">
    <location>
        <begin position="178"/>
        <end position="190"/>
    </location>
</feature>
<keyword evidence="3" id="KW-1185">Reference proteome</keyword>
<organism evidence="2 3">
    <name type="scientific">Nesidiocoris tenuis</name>
    <dbReference type="NCBI Taxonomy" id="355587"/>
    <lineage>
        <taxon>Eukaryota</taxon>
        <taxon>Metazoa</taxon>
        <taxon>Ecdysozoa</taxon>
        <taxon>Arthropoda</taxon>
        <taxon>Hexapoda</taxon>
        <taxon>Insecta</taxon>
        <taxon>Pterygota</taxon>
        <taxon>Neoptera</taxon>
        <taxon>Paraneoptera</taxon>
        <taxon>Hemiptera</taxon>
        <taxon>Heteroptera</taxon>
        <taxon>Panheteroptera</taxon>
        <taxon>Cimicomorpha</taxon>
        <taxon>Miridae</taxon>
        <taxon>Dicyphina</taxon>
        <taxon>Nesidiocoris</taxon>
    </lineage>
</organism>
<evidence type="ECO:0000256" key="1">
    <source>
        <dbReference type="SAM" id="MobiDB-lite"/>
    </source>
</evidence>
<feature type="compositionally biased region" description="Polar residues" evidence="1">
    <location>
        <begin position="66"/>
        <end position="76"/>
    </location>
</feature>
<evidence type="ECO:0000313" key="3">
    <source>
        <dbReference type="Proteomes" id="UP000479000"/>
    </source>
</evidence>
<evidence type="ECO:0000313" key="2">
    <source>
        <dbReference type="EMBL" id="CAB0004082.1"/>
    </source>
</evidence>
<dbReference type="AlphaFoldDB" id="A0A6H5GL21"/>